<dbReference type="InterPro" id="IPR021344">
    <property type="entry name" value="DUF2970"/>
</dbReference>
<evidence type="ECO:0000313" key="3">
    <source>
        <dbReference type="EMBL" id="MDN7129523.1"/>
    </source>
</evidence>
<gene>
    <name evidence="2" type="ORF">J6I90_08905</name>
    <name evidence="3" type="ORF">J6I92_06545</name>
</gene>
<proteinExistence type="predicted"/>
<dbReference type="RefSeq" id="WP_301721173.1">
    <property type="nucleotide sequence ID" value="NZ_JAGGJB010000004.1"/>
</dbReference>
<evidence type="ECO:0000313" key="2">
    <source>
        <dbReference type="EMBL" id="MDN7125002.1"/>
    </source>
</evidence>
<dbReference type="Proteomes" id="UP001169491">
    <property type="component" value="Unassembled WGS sequence"/>
</dbReference>
<reference evidence="4 5" key="1">
    <citation type="submission" date="2021-03" db="EMBL/GenBank/DDBJ databases">
        <title>Pseudidiomarina terrestris, a new bacterium isolated from saline soil.</title>
        <authorList>
            <person name="Galisteo C."/>
            <person name="De La Haba R."/>
            <person name="Sanchez-Porro C."/>
            <person name="Ventosa A."/>
        </authorList>
    </citation>
    <scope>NUCLEOTIDE SEQUENCE [LARGE SCALE GENOMIC DNA]</scope>
    <source>
        <strain evidence="2 5">1APP75-32.1</strain>
        <strain evidence="4">1APR75-15</strain>
        <strain evidence="3">1ASR75-15</strain>
    </source>
</reference>
<feature type="transmembrane region" description="Helical" evidence="1">
    <location>
        <begin position="43"/>
        <end position="66"/>
    </location>
</feature>
<keyword evidence="4" id="KW-1185">Reference proteome</keyword>
<keyword evidence="1" id="KW-0472">Membrane</keyword>
<dbReference type="Proteomes" id="UP001169492">
    <property type="component" value="Unassembled WGS sequence"/>
</dbReference>
<dbReference type="Pfam" id="PF11174">
    <property type="entry name" value="DUF2970"/>
    <property type="match status" value="1"/>
</dbReference>
<dbReference type="AlphaFoldDB" id="A0AAW7QXV4"/>
<evidence type="ECO:0000313" key="4">
    <source>
        <dbReference type="Proteomes" id="UP001169491"/>
    </source>
</evidence>
<dbReference type="EMBL" id="JAGGJB010000004">
    <property type="protein sequence ID" value="MDN7125002.1"/>
    <property type="molecule type" value="Genomic_DNA"/>
</dbReference>
<dbReference type="EMBL" id="JAGGJC010000002">
    <property type="protein sequence ID" value="MDN7129523.1"/>
    <property type="molecule type" value="Genomic_DNA"/>
</dbReference>
<name>A0AAW7QXV4_9GAMM</name>
<evidence type="ECO:0000313" key="5">
    <source>
        <dbReference type="Proteomes" id="UP001169492"/>
    </source>
</evidence>
<keyword evidence="1" id="KW-1133">Transmembrane helix</keyword>
<evidence type="ECO:0000256" key="1">
    <source>
        <dbReference type="SAM" id="Phobius"/>
    </source>
</evidence>
<keyword evidence="1" id="KW-0812">Transmembrane</keyword>
<sequence length="67" mass="7481">MPKMKDSKPSVFTVVFSVLAALFGVQSEENRQRDFSKGHPGLFIGIGVFFIVLFVVTLLLIVNWVLP</sequence>
<accession>A0AAW7QXV4</accession>
<organism evidence="2 5">
    <name type="scientific">Pseudidiomarina terrestris</name>
    <dbReference type="NCBI Taxonomy" id="2820060"/>
    <lineage>
        <taxon>Bacteria</taxon>
        <taxon>Pseudomonadati</taxon>
        <taxon>Pseudomonadota</taxon>
        <taxon>Gammaproteobacteria</taxon>
        <taxon>Alteromonadales</taxon>
        <taxon>Idiomarinaceae</taxon>
        <taxon>Pseudidiomarina</taxon>
    </lineage>
</organism>
<protein>
    <submittedName>
        <fullName evidence="2">DUF2970 domain-containing protein</fullName>
    </submittedName>
</protein>
<comment type="caution">
    <text evidence="2">The sequence shown here is derived from an EMBL/GenBank/DDBJ whole genome shotgun (WGS) entry which is preliminary data.</text>
</comment>